<dbReference type="SUPFAM" id="SSF53649">
    <property type="entry name" value="Alkaline phosphatase-like"/>
    <property type="match status" value="1"/>
</dbReference>
<dbReference type="STRING" id="499555.BJL86_2222"/>
<name>A0A173LP14_9ACTN</name>
<organism evidence="1 2">
    <name type="scientific">Dietzia timorensis</name>
    <dbReference type="NCBI Taxonomy" id="499555"/>
    <lineage>
        <taxon>Bacteria</taxon>
        <taxon>Bacillati</taxon>
        <taxon>Actinomycetota</taxon>
        <taxon>Actinomycetes</taxon>
        <taxon>Mycobacteriales</taxon>
        <taxon>Dietziaceae</taxon>
        <taxon>Dietzia</taxon>
    </lineage>
</organism>
<dbReference type="PANTHER" id="PTHR10151:SF120">
    <property type="entry name" value="BIS(5'-ADENOSYL)-TRIPHOSPHATASE"/>
    <property type="match status" value="1"/>
</dbReference>
<dbReference type="Gene3D" id="3.40.720.10">
    <property type="entry name" value="Alkaline Phosphatase, subunit A"/>
    <property type="match status" value="1"/>
</dbReference>
<gene>
    <name evidence="1" type="ORF">BJL86_2222</name>
</gene>
<dbReference type="GO" id="GO:0016787">
    <property type="term" value="F:hydrolase activity"/>
    <property type="evidence" value="ECO:0007669"/>
    <property type="project" value="UniProtKB-ARBA"/>
</dbReference>
<dbReference type="RefSeq" id="WP_067473874.1">
    <property type="nucleotide sequence ID" value="NZ_CP015961.1"/>
</dbReference>
<dbReference type="Proteomes" id="UP000186104">
    <property type="component" value="Chromosome"/>
</dbReference>
<dbReference type="EMBL" id="CP015961">
    <property type="protein sequence ID" value="ANI92987.1"/>
    <property type="molecule type" value="Genomic_DNA"/>
</dbReference>
<dbReference type="OrthoDB" id="9779267at2"/>
<protein>
    <submittedName>
        <fullName evidence="1">Putative pyrophosphatase/phosphodiesterase</fullName>
    </submittedName>
</protein>
<dbReference type="PANTHER" id="PTHR10151">
    <property type="entry name" value="ECTONUCLEOTIDE PYROPHOSPHATASE/PHOSPHODIESTERASE"/>
    <property type="match status" value="1"/>
</dbReference>
<evidence type="ECO:0000313" key="1">
    <source>
        <dbReference type="EMBL" id="ANI92987.1"/>
    </source>
</evidence>
<dbReference type="AlphaFoldDB" id="A0A173LP14"/>
<dbReference type="Pfam" id="PF01663">
    <property type="entry name" value="Phosphodiest"/>
    <property type="match status" value="1"/>
</dbReference>
<sequence>MPAHHLDLATQGGLADILPAVAASYGIGGDDSATAPFSLTPNRDVVVLLIDGLGATLLEQHRELAPTLHSRIAHTIAAGFPATTATSLSTLAIGAPCGAHGIIGYSFGLPEQGSGRRLFNSLRWRFDSARGEDARADLPPREAQRRTSRLEQLAGAGIEVHYVAPGYQEHSGLTRASFRAGGTFHDASTIDEVRNGVLEVAALPGTQRHFVYAYYPDLDAAGHIFGPGSPEWKGELIKVDTLVGDLLSALPSTTTLLVTGDHGMIAAGHAVNLDAEKELASGVILVAGEARVRHVYTESPAATEDVRERWAETLGEHAHVVTKEQALDEQWFGPTPPSADIERRIGDVLAVAEGTSVLLRPAGEPDESTMVGHHGAWTADEQLVPLIAGEGAVRQ</sequence>
<keyword evidence="2" id="KW-1185">Reference proteome</keyword>
<accession>A0A173LP14</accession>
<evidence type="ECO:0000313" key="2">
    <source>
        <dbReference type="Proteomes" id="UP000186104"/>
    </source>
</evidence>
<reference evidence="1 2" key="1">
    <citation type="submission" date="2016-06" db="EMBL/GenBank/DDBJ databases">
        <title>Complete genome sequence of a saline-alkali tolerant type strain Dietzia timorensis ID05-A0528T.</title>
        <authorList>
            <person name="Wu X."/>
        </authorList>
    </citation>
    <scope>NUCLEOTIDE SEQUENCE [LARGE SCALE GENOMIC DNA]</scope>
    <source>
        <strain evidence="1 2">ID05-A0528</strain>
    </source>
</reference>
<proteinExistence type="predicted"/>
<dbReference type="InterPro" id="IPR002591">
    <property type="entry name" value="Phosphodiest/P_Trfase"/>
</dbReference>
<dbReference type="InterPro" id="IPR017850">
    <property type="entry name" value="Alkaline_phosphatase_core_sf"/>
</dbReference>
<dbReference type="KEGG" id="dtm:BJL86_2222"/>